<feature type="domain" description="DUF4325" evidence="1">
    <location>
        <begin position="18"/>
        <end position="78"/>
    </location>
</feature>
<dbReference type="Proteomes" id="UP000183085">
    <property type="component" value="Unassembled WGS sequence"/>
</dbReference>
<dbReference type="AlphaFoldDB" id="A0A1J5DUZ7"/>
<protein>
    <recommendedName>
        <fullName evidence="1">DUF4325 domain-containing protein</fullName>
    </recommendedName>
</protein>
<accession>A0A1J5DUZ7</accession>
<evidence type="ECO:0000259" key="1">
    <source>
        <dbReference type="Pfam" id="PF14213"/>
    </source>
</evidence>
<sequence>MKLIVYDLIGENCLTLDDGQKIYDLIHPELIASHQIELDFDKAKVFASPFFNIAIGRLLKDIKSEDLNRLLKVNNLAPVGYSVLKRVIENSKEYYSPNENTRKALDAVLLEQSENL</sequence>
<dbReference type="InterPro" id="IPR025474">
    <property type="entry name" value="DUF4325"/>
</dbReference>
<organism evidence="2 3">
    <name type="scientific">Candidatus Desantisbacteria bacterium CG2_30_40_21</name>
    <dbReference type="NCBI Taxonomy" id="1817895"/>
    <lineage>
        <taxon>Bacteria</taxon>
        <taxon>Candidatus Desantisiibacteriota</taxon>
    </lineage>
</organism>
<gene>
    <name evidence="2" type="ORF">AUJ95_05720</name>
</gene>
<proteinExistence type="predicted"/>
<reference evidence="2 3" key="1">
    <citation type="journal article" date="2016" name="Environ. Microbiol.">
        <title>Genomic resolution of a cold subsurface aquifer community provides metabolic insights for novel microbes adapted to high CO concentrations.</title>
        <authorList>
            <person name="Probst A.J."/>
            <person name="Castelle C.J."/>
            <person name="Singh A."/>
            <person name="Brown C.T."/>
            <person name="Anantharaman K."/>
            <person name="Sharon I."/>
            <person name="Hug L.A."/>
            <person name="Burstein D."/>
            <person name="Emerson J.B."/>
            <person name="Thomas B.C."/>
            <person name="Banfield J.F."/>
        </authorList>
    </citation>
    <scope>NUCLEOTIDE SEQUENCE [LARGE SCALE GENOMIC DNA]</scope>
    <source>
        <strain evidence="2">CG2_30_40_21</strain>
    </source>
</reference>
<comment type="caution">
    <text evidence="2">The sequence shown here is derived from an EMBL/GenBank/DDBJ whole genome shotgun (WGS) entry which is preliminary data.</text>
</comment>
<dbReference type="STRING" id="1817895.AUJ95_05720"/>
<evidence type="ECO:0000313" key="3">
    <source>
        <dbReference type="Proteomes" id="UP000183085"/>
    </source>
</evidence>
<dbReference type="Pfam" id="PF14213">
    <property type="entry name" value="DUF4325"/>
    <property type="match status" value="1"/>
</dbReference>
<name>A0A1J5DUZ7_9BACT</name>
<evidence type="ECO:0000313" key="2">
    <source>
        <dbReference type="EMBL" id="OIP39275.1"/>
    </source>
</evidence>
<dbReference type="EMBL" id="MNYI01000154">
    <property type="protein sequence ID" value="OIP39275.1"/>
    <property type="molecule type" value="Genomic_DNA"/>
</dbReference>